<dbReference type="RefSeq" id="WP_052631524.1">
    <property type="nucleotide sequence ID" value="NZ_CP011144.1"/>
</dbReference>
<accession>A0A0E3UN41</accession>
<dbReference type="PATRIC" id="fig|314722.6.peg.1560"/>
<dbReference type="InterPro" id="IPR005358">
    <property type="entry name" value="Puta_zinc/iron-chelating_dom"/>
</dbReference>
<dbReference type="EMBL" id="CP011144">
    <property type="protein sequence ID" value="AKC86600.1"/>
    <property type="molecule type" value="Genomic_DNA"/>
</dbReference>
<organism evidence="1 2">
    <name type="scientific">Pseudoxanthomonas suwonensis</name>
    <dbReference type="NCBI Taxonomy" id="314722"/>
    <lineage>
        <taxon>Bacteria</taxon>
        <taxon>Pseudomonadati</taxon>
        <taxon>Pseudomonadota</taxon>
        <taxon>Gammaproteobacteria</taxon>
        <taxon>Lysobacterales</taxon>
        <taxon>Lysobacteraceae</taxon>
        <taxon>Pseudoxanthomonas</taxon>
    </lineage>
</organism>
<name>A0A0E3UN41_9GAMM</name>
<dbReference type="Proteomes" id="UP000033067">
    <property type="component" value="Chromosome"/>
</dbReference>
<dbReference type="Pfam" id="PF03692">
    <property type="entry name" value="CxxCxxCC"/>
    <property type="match status" value="1"/>
</dbReference>
<evidence type="ECO:0000313" key="1">
    <source>
        <dbReference type="EMBL" id="AKC86600.1"/>
    </source>
</evidence>
<dbReference type="AlphaFoldDB" id="A0A0E3UN41"/>
<protein>
    <submittedName>
        <fullName evidence="1">Ferredoxin</fullName>
    </submittedName>
</protein>
<dbReference type="OrthoDB" id="196483at2"/>
<proteinExistence type="predicted"/>
<gene>
    <name evidence="1" type="ORF">WQ53_07290</name>
</gene>
<reference evidence="1 2" key="1">
    <citation type="journal article" date="2015" name="Genome Announc.">
        <title>Complete Genome Sequence of Pseudoxanthomonas suwonensis Strain J1, a Cellulose-Degrading Bacterium Isolated from Leaf- and Wood-Enriched Soil.</title>
        <authorList>
            <person name="Hou L."/>
            <person name="Jiang J."/>
            <person name="Xu Z."/>
            <person name="Zhou Y."/>
            <person name="Leung F.C."/>
        </authorList>
    </citation>
    <scope>NUCLEOTIDE SEQUENCE [LARGE SCALE GENOMIC DNA]</scope>
    <source>
        <strain evidence="1 2">J1</strain>
    </source>
</reference>
<evidence type="ECO:0000313" key="2">
    <source>
        <dbReference type="Proteomes" id="UP000033067"/>
    </source>
</evidence>
<dbReference type="KEGG" id="psuw:WQ53_07290"/>
<keyword evidence="2" id="KW-1185">Reference proteome</keyword>
<sequence length="126" mass="13632">MPHPCLSCGACCAHFRVSFHWSETDPALGGPVPVALTEPLRTHERAMRGTSQARPRCIALDAQIGRYSRCTIHPQRPSACRDVEAAWESGRPSPQCDRARVAHGLPPLTMDAWAGIGQVQGDPLPA</sequence>